<sequence length="136" mass="14726">MTASIQCDQPSLPASAHRRRTGHAPAIPGDRGRRRRTRRCGLLPRRDGDARRRPRNPPAERRRPDAYWAPSGYRLRAGRTPVEPVVARSVGSVAQELDPPVEDEFTVHLPTATCGARKVIAAGGSSGVAWAGTMSA</sequence>
<reference evidence="2" key="1">
    <citation type="submission" date="2021-05" db="EMBL/GenBank/DDBJ databases">
        <authorList>
            <person name="Arsene-Ploetze F."/>
        </authorList>
    </citation>
    <scope>NUCLEOTIDE SEQUENCE</scope>
    <source>
        <strain evidence="2">DSM 42138</strain>
    </source>
</reference>
<protein>
    <submittedName>
        <fullName evidence="2">Uncharacterized protein</fullName>
    </submittedName>
</protein>
<feature type="region of interest" description="Disordered" evidence="1">
    <location>
        <begin position="1"/>
        <end position="67"/>
    </location>
</feature>
<evidence type="ECO:0000256" key="1">
    <source>
        <dbReference type="SAM" id="MobiDB-lite"/>
    </source>
</evidence>
<accession>A0A9W4GS93</accession>
<comment type="caution">
    <text evidence="2">The sequence shown here is derived from an EMBL/GenBank/DDBJ whole genome shotgun (WGS) entry which is preliminary data.</text>
</comment>
<gene>
    <name evidence="2" type="ORF">SCOCK_300019</name>
</gene>
<name>A0A9W4GS93_9ACTN</name>
<proteinExistence type="predicted"/>
<evidence type="ECO:0000313" key="3">
    <source>
        <dbReference type="Proteomes" id="UP001152519"/>
    </source>
</evidence>
<organism evidence="2 3">
    <name type="scientific">Actinacidiphila cocklensis</name>
    <dbReference type="NCBI Taxonomy" id="887465"/>
    <lineage>
        <taxon>Bacteria</taxon>
        <taxon>Bacillati</taxon>
        <taxon>Actinomycetota</taxon>
        <taxon>Actinomycetes</taxon>
        <taxon>Kitasatosporales</taxon>
        <taxon>Streptomycetaceae</taxon>
        <taxon>Actinacidiphila</taxon>
    </lineage>
</organism>
<evidence type="ECO:0000313" key="2">
    <source>
        <dbReference type="EMBL" id="CAG6395210.1"/>
    </source>
</evidence>
<keyword evidence="3" id="KW-1185">Reference proteome</keyword>
<dbReference type="Proteomes" id="UP001152519">
    <property type="component" value="Unassembled WGS sequence"/>
</dbReference>
<dbReference type="AlphaFoldDB" id="A0A9W4GS93"/>
<dbReference type="EMBL" id="CAJSLV010000060">
    <property type="protein sequence ID" value="CAG6395210.1"/>
    <property type="molecule type" value="Genomic_DNA"/>
</dbReference>